<evidence type="ECO:0000313" key="3">
    <source>
        <dbReference type="Proteomes" id="UP001221898"/>
    </source>
</evidence>
<evidence type="ECO:0000313" key="2">
    <source>
        <dbReference type="EMBL" id="KAJ8406600.1"/>
    </source>
</evidence>
<sequence>MPGSTTDSSHPATAGHHQPTKKPQHKEGELPHQPQRPHPTLPLQVGPKQTPQSSYQAGISVLGPELARKTTLLTRHVLRQPQHAAVRLTTTAKDQPAIARLTSPAGE</sequence>
<dbReference type="EMBL" id="JAINUG010000043">
    <property type="protein sequence ID" value="KAJ8406600.1"/>
    <property type="molecule type" value="Genomic_DNA"/>
</dbReference>
<organism evidence="2 3">
    <name type="scientific">Aldrovandia affinis</name>
    <dbReference type="NCBI Taxonomy" id="143900"/>
    <lineage>
        <taxon>Eukaryota</taxon>
        <taxon>Metazoa</taxon>
        <taxon>Chordata</taxon>
        <taxon>Craniata</taxon>
        <taxon>Vertebrata</taxon>
        <taxon>Euteleostomi</taxon>
        <taxon>Actinopterygii</taxon>
        <taxon>Neopterygii</taxon>
        <taxon>Teleostei</taxon>
        <taxon>Notacanthiformes</taxon>
        <taxon>Halosauridae</taxon>
        <taxon>Aldrovandia</taxon>
    </lineage>
</organism>
<dbReference type="AlphaFoldDB" id="A0AAD7SQ67"/>
<accession>A0AAD7SQ67</accession>
<dbReference type="Proteomes" id="UP001221898">
    <property type="component" value="Unassembled WGS sequence"/>
</dbReference>
<comment type="caution">
    <text evidence="2">The sequence shown here is derived from an EMBL/GenBank/DDBJ whole genome shotgun (WGS) entry which is preliminary data.</text>
</comment>
<reference evidence="2" key="1">
    <citation type="journal article" date="2023" name="Science">
        <title>Genome structures resolve the early diversification of teleost fishes.</title>
        <authorList>
            <person name="Parey E."/>
            <person name="Louis A."/>
            <person name="Montfort J."/>
            <person name="Bouchez O."/>
            <person name="Roques C."/>
            <person name="Iampietro C."/>
            <person name="Lluch J."/>
            <person name="Castinel A."/>
            <person name="Donnadieu C."/>
            <person name="Desvignes T."/>
            <person name="Floi Bucao C."/>
            <person name="Jouanno E."/>
            <person name="Wen M."/>
            <person name="Mejri S."/>
            <person name="Dirks R."/>
            <person name="Jansen H."/>
            <person name="Henkel C."/>
            <person name="Chen W.J."/>
            <person name="Zahm M."/>
            <person name="Cabau C."/>
            <person name="Klopp C."/>
            <person name="Thompson A.W."/>
            <person name="Robinson-Rechavi M."/>
            <person name="Braasch I."/>
            <person name="Lecointre G."/>
            <person name="Bobe J."/>
            <person name="Postlethwait J.H."/>
            <person name="Berthelot C."/>
            <person name="Roest Crollius H."/>
            <person name="Guiguen Y."/>
        </authorList>
    </citation>
    <scope>NUCLEOTIDE SEQUENCE</scope>
    <source>
        <strain evidence="2">NC1722</strain>
    </source>
</reference>
<feature type="compositionally biased region" description="Polar residues" evidence="1">
    <location>
        <begin position="1"/>
        <end position="11"/>
    </location>
</feature>
<gene>
    <name evidence="2" type="ORF">AAFF_G00301740</name>
</gene>
<evidence type="ECO:0000256" key="1">
    <source>
        <dbReference type="SAM" id="MobiDB-lite"/>
    </source>
</evidence>
<keyword evidence="3" id="KW-1185">Reference proteome</keyword>
<proteinExistence type="predicted"/>
<feature type="compositionally biased region" description="Polar residues" evidence="1">
    <location>
        <begin position="47"/>
        <end position="56"/>
    </location>
</feature>
<protein>
    <submittedName>
        <fullName evidence="2">Uncharacterized protein</fullName>
    </submittedName>
</protein>
<feature type="region of interest" description="Disordered" evidence="1">
    <location>
        <begin position="1"/>
        <end position="56"/>
    </location>
</feature>
<name>A0AAD7SQ67_9TELE</name>